<gene>
    <name evidence="1" type="ORF">GCM10009544_02190</name>
</gene>
<keyword evidence="2" id="KW-1185">Reference proteome</keyword>
<sequence length="62" mass="7070">MERCLTHAVGCRSQGRAEEVRQLAPRLGLTAHNVDVADAAYRAGHMEDLFRAERKSLRDDYR</sequence>
<evidence type="ECO:0000313" key="1">
    <source>
        <dbReference type="EMBL" id="GAA0442966.1"/>
    </source>
</evidence>
<name>A0ABN0ZC28_9ACTN</name>
<proteinExistence type="predicted"/>
<reference evidence="1 2" key="1">
    <citation type="journal article" date="2019" name="Int. J. Syst. Evol. Microbiol.">
        <title>The Global Catalogue of Microorganisms (GCM) 10K type strain sequencing project: providing services to taxonomists for standard genome sequencing and annotation.</title>
        <authorList>
            <consortium name="The Broad Institute Genomics Platform"/>
            <consortium name="The Broad Institute Genome Sequencing Center for Infectious Disease"/>
            <person name="Wu L."/>
            <person name="Ma J."/>
        </authorList>
    </citation>
    <scope>NUCLEOTIDE SEQUENCE [LARGE SCALE GENOMIC DNA]</scope>
    <source>
        <strain evidence="1 2">JCM 10649</strain>
    </source>
</reference>
<evidence type="ECO:0000313" key="2">
    <source>
        <dbReference type="Proteomes" id="UP001499895"/>
    </source>
</evidence>
<accession>A0ABN0ZC28</accession>
<organism evidence="1 2">
    <name type="scientific">Streptomyces stramineus</name>
    <dbReference type="NCBI Taxonomy" id="173861"/>
    <lineage>
        <taxon>Bacteria</taxon>
        <taxon>Bacillati</taxon>
        <taxon>Actinomycetota</taxon>
        <taxon>Actinomycetes</taxon>
        <taxon>Kitasatosporales</taxon>
        <taxon>Streptomycetaceae</taxon>
        <taxon>Streptomyces</taxon>
    </lineage>
</organism>
<protein>
    <submittedName>
        <fullName evidence="1">Uncharacterized protein</fullName>
    </submittedName>
</protein>
<comment type="caution">
    <text evidence="1">The sequence shown here is derived from an EMBL/GenBank/DDBJ whole genome shotgun (WGS) entry which is preliminary data.</text>
</comment>
<dbReference type="Proteomes" id="UP001499895">
    <property type="component" value="Unassembled WGS sequence"/>
</dbReference>
<dbReference type="EMBL" id="BAAAHB010000001">
    <property type="protein sequence ID" value="GAA0442966.1"/>
    <property type="molecule type" value="Genomic_DNA"/>
</dbReference>